<gene>
    <name evidence="2" type="ORF">MHM_04930</name>
</gene>
<feature type="transmembrane region" description="Helical" evidence="1">
    <location>
        <begin position="56"/>
        <end position="74"/>
    </location>
</feature>
<sequence length="529" mass="60397">MEGWLPCLLLCLFLLGMTTYQYRLPGIVTSLFLLVSTASIYNILLFLGLSYTKSTLFGAICLYLFSQFISSNWLRLARRYFLKKSYSVRMAITLANKKINTYSFELGLILLIPGAFFVFLLPASLRETGIVVILGAFIMLALWLLVSNFYFPSFISSIASDRKFLLSRKALATQQSTELELDTEKPRPGALQTIFGVASKAPVNLYSTSTPFLFILGGLGLVLWLSHFELTFPRFFKGNKLLTINENSKNLIENNLKGLNGQFRELKNIPQQIAAKSPNTVNLLYYLFPETANLESIISTLTNGKDQKKNQDSTHLHWTLQSTDAFSIMPALKSLLKLIFWSTLPLSCYCALRFNLASALSLSLSSLMMIGLNFLFMLSSNLSTSNLFPEIILVSFLMLLAFWIQTIVRGRLFHYPPNNHEKKDSFFKSQGYDLKCQFHTEGTPTLYLLAFCIGLTLSVSQAEIIYAILLLLIFNCTTHFLFIPLHCRLWAKLRYLIYTRAFKIAYFFINRRQHMQWRPEEENVLGINI</sequence>
<feature type="transmembrane region" description="Helical" evidence="1">
    <location>
        <begin position="212"/>
        <end position="232"/>
    </location>
</feature>
<protein>
    <submittedName>
        <fullName evidence="2">Uncharacterized protein</fullName>
    </submittedName>
</protein>
<keyword evidence="1" id="KW-0472">Membrane</keyword>
<keyword evidence="1" id="KW-0812">Transmembrane</keyword>
<name>G8C3W3_9MOLU</name>
<reference evidence="2" key="1">
    <citation type="submission" date="2011-11" db="EMBL/GenBank/DDBJ databases">
        <title>Complete genome sequence of Candidatus Mycoplasma haemominutum.</title>
        <authorList>
            <person name="Barker E.N."/>
            <person name="Darby A.C."/>
            <person name="Helps C.R."/>
            <person name="Peters I.R."/>
            <person name="Hughes M.A."/>
            <person name="Radford A.D."/>
            <person name="Novacco M."/>
            <person name="Boretti F."/>
            <person name="Hofmann-Lehmann R."/>
            <person name="Tasker S."/>
        </authorList>
    </citation>
    <scope>NUCLEOTIDE SEQUENCE</scope>
    <source>
        <strain evidence="2">Birmingham 1</strain>
    </source>
</reference>
<proteinExistence type="predicted"/>
<dbReference type="EMBL" id="HE613254">
    <property type="protein sequence ID" value="CCE67011.1"/>
    <property type="molecule type" value="Genomic_DNA"/>
</dbReference>
<dbReference type="AlphaFoldDB" id="G8C3W3"/>
<dbReference type="KEGG" id="mhb:MHM_04930"/>
<dbReference type="HOGENOM" id="CLU_514543_0_0_14"/>
<feature type="transmembrane region" description="Helical" evidence="1">
    <location>
        <begin position="464"/>
        <end position="485"/>
    </location>
</feature>
<feature type="transmembrane region" description="Helical" evidence="1">
    <location>
        <begin position="130"/>
        <end position="151"/>
    </location>
</feature>
<feature type="transmembrane region" description="Helical" evidence="1">
    <location>
        <begin position="391"/>
        <end position="408"/>
    </location>
</feature>
<feature type="transmembrane region" description="Helical" evidence="1">
    <location>
        <begin position="102"/>
        <end position="123"/>
    </location>
</feature>
<keyword evidence="1" id="KW-1133">Transmembrane helix</keyword>
<feature type="transmembrane region" description="Helical" evidence="1">
    <location>
        <begin position="360"/>
        <end position="379"/>
    </location>
</feature>
<evidence type="ECO:0000256" key="1">
    <source>
        <dbReference type="SAM" id="Phobius"/>
    </source>
</evidence>
<dbReference type="PATRIC" id="fig|1116213.3.peg.534"/>
<organism evidence="2">
    <name type="scientific">Candidatus Mycoplasma haematominutum 'Birmingham 1'</name>
    <dbReference type="NCBI Taxonomy" id="1116213"/>
    <lineage>
        <taxon>Bacteria</taxon>
        <taxon>Bacillati</taxon>
        <taxon>Mycoplasmatota</taxon>
        <taxon>Mollicutes</taxon>
        <taxon>Mycoplasmataceae</taxon>
        <taxon>Mycoplasma</taxon>
    </lineage>
</organism>
<feature type="transmembrane region" description="Helical" evidence="1">
    <location>
        <begin position="31"/>
        <end position="49"/>
    </location>
</feature>
<reference evidence="2" key="2">
    <citation type="submission" date="2011-11" db="EMBL/GenBank/DDBJ databases">
        <authorList>
            <person name="Barker E."/>
        </authorList>
    </citation>
    <scope>NUCLEOTIDE SEQUENCE</scope>
    <source>
        <strain evidence="2">Birmingham 1</strain>
    </source>
</reference>
<evidence type="ECO:0000313" key="2">
    <source>
        <dbReference type="EMBL" id="CCE67011.1"/>
    </source>
</evidence>
<accession>G8C3W3</accession>